<dbReference type="GO" id="GO:0071541">
    <property type="term" value="C:eukaryotic translation initiation factor 3 complex, eIF3m"/>
    <property type="evidence" value="ECO:0007669"/>
    <property type="project" value="TreeGrafter"/>
</dbReference>
<dbReference type="PANTHER" id="PTHR14005:SF0">
    <property type="entry name" value="EUKARYOTIC TRANSLATION INITIATION FACTOR 3 SUBUNIT A"/>
    <property type="match status" value="1"/>
</dbReference>
<dbReference type="GO" id="GO:0002188">
    <property type="term" value="P:translation reinitiation"/>
    <property type="evidence" value="ECO:0007669"/>
    <property type="project" value="TreeGrafter"/>
</dbReference>
<keyword evidence="4" id="KW-1185">Reference proteome</keyword>
<feature type="region of interest" description="Disordered" evidence="1">
    <location>
        <begin position="162"/>
        <end position="213"/>
    </location>
</feature>
<dbReference type="PROSITE" id="PS50250">
    <property type="entry name" value="PCI"/>
    <property type="match status" value="1"/>
</dbReference>
<feature type="non-terminal residue" evidence="3">
    <location>
        <position position="1"/>
    </location>
</feature>
<dbReference type="PANTHER" id="PTHR14005">
    <property type="entry name" value="EUKARYOTIC TRANSLATION INITIATION FACTOR 3, THETA SUBUNIT"/>
    <property type="match status" value="1"/>
</dbReference>
<dbReference type="InterPro" id="IPR000717">
    <property type="entry name" value="PCI_dom"/>
</dbReference>
<dbReference type="GO" id="GO:0003729">
    <property type="term" value="F:mRNA binding"/>
    <property type="evidence" value="ECO:0007669"/>
    <property type="project" value="TreeGrafter"/>
</dbReference>
<feature type="non-terminal residue" evidence="3">
    <location>
        <position position="213"/>
    </location>
</feature>
<dbReference type="GO" id="GO:0001732">
    <property type="term" value="P:formation of cytoplasmic translation initiation complex"/>
    <property type="evidence" value="ECO:0007669"/>
    <property type="project" value="TreeGrafter"/>
</dbReference>
<sequence>DFTPLSLCQDAKPFLDQIATDDICEGKLKDYVTPLKQIIFFRLMKQLSEVYISMTIEDFERAASIVPFNIAEKWMANAARAQGISIQINYIQQAIVFGAPRKLDMKSMRQPLIEIGFKLQQAMQRVAADELQKKDKLEKAHLLTNIRERMDKETKTIRQRKEEIERRKEEFERKKQIQEKEANEKLRKQEAAEAEQERLRQEVERQRRAVDRE</sequence>
<dbReference type="GO" id="GO:0003743">
    <property type="term" value="F:translation initiation factor activity"/>
    <property type="evidence" value="ECO:0007669"/>
    <property type="project" value="TreeGrafter"/>
</dbReference>
<organism evidence="3 4">
    <name type="scientific">Polarella glacialis</name>
    <name type="common">Dinoflagellate</name>
    <dbReference type="NCBI Taxonomy" id="89957"/>
    <lineage>
        <taxon>Eukaryota</taxon>
        <taxon>Sar</taxon>
        <taxon>Alveolata</taxon>
        <taxon>Dinophyceae</taxon>
        <taxon>Suessiales</taxon>
        <taxon>Suessiaceae</taxon>
        <taxon>Polarella</taxon>
    </lineage>
</organism>
<evidence type="ECO:0000259" key="2">
    <source>
        <dbReference type="PROSITE" id="PS50250"/>
    </source>
</evidence>
<evidence type="ECO:0000313" key="4">
    <source>
        <dbReference type="Proteomes" id="UP000654075"/>
    </source>
</evidence>
<dbReference type="Gene3D" id="1.25.40.860">
    <property type="match status" value="1"/>
</dbReference>
<dbReference type="GO" id="GO:0071540">
    <property type="term" value="C:eukaryotic translation initiation factor 3 complex, eIF3e"/>
    <property type="evidence" value="ECO:0007669"/>
    <property type="project" value="TreeGrafter"/>
</dbReference>
<dbReference type="EMBL" id="CAJNNV010012583">
    <property type="protein sequence ID" value="CAE8600908.1"/>
    <property type="molecule type" value="Genomic_DNA"/>
</dbReference>
<evidence type="ECO:0000313" key="3">
    <source>
        <dbReference type="EMBL" id="CAE8600908.1"/>
    </source>
</evidence>
<proteinExistence type="predicted"/>
<dbReference type="OrthoDB" id="1938156at2759"/>
<evidence type="ECO:0000256" key="1">
    <source>
        <dbReference type="SAM" id="MobiDB-lite"/>
    </source>
</evidence>
<dbReference type="OMA" id="ARAMAYP"/>
<dbReference type="GO" id="GO:0043614">
    <property type="term" value="C:multi-eIF complex"/>
    <property type="evidence" value="ECO:0007669"/>
    <property type="project" value="TreeGrafter"/>
</dbReference>
<dbReference type="AlphaFoldDB" id="A0A813EKR4"/>
<protein>
    <recommendedName>
        <fullName evidence="2">PCI domain-containing protein</fullName>
    </recommendedName>
</protein>
<feature type="domain" description="PCI" evidence="2">
    <location>
        <begin position="1"/>
        <end position="102"/>
    </location>
</feature>
<accession>A0A813EKR4</accession>
<gene>
    <name evidence="3" type="ORF">PGLA1383_LOCUS19210</name>
</gene>
<reference evidence="3" key="1">
    <citation type="submission" date="2021-02" db="EMBL/GenBank/DDBJ databases">
        <authorList>
            <person name="Dougan E. K."/>
            <person name="Rhodes N."/>
            <person name="Thang M."/>
            <person name="Chan C."/>
        </authorList>
    </citation>
    <scope>NUCLEOTIDE SEQUENCE</scope>
</reference>
<comment type="caution">
    <text evidence="3">The sequence shown here is derived from an EMBL/GenBank/DDBJ whole genome shotgun (WGS) entry which is preliminary data.</text>
</comment>
<name>A0A813EKR4_POLGL</name>
<dbReference type="InterPro" id="IPR027512">
    <property type="entry name" value="EIF3A"/>
</dbReference>
<dbReference type="Proteomes" id="UP000654075">
    <property type="component" value="Unassembled WGS sequence"/>
</dbReference>